<proteinExistence type="predicted"/>
<feature type="region of interest" description="Disordered" evidence="5">
    <location>
        <begin position="151"/>
        <end position="170"/>
    </location>
</feature>
<feature type="region of interest" description="Disordered" evidence="5">
    <location>
        <begin position="590"/>
        <end position="671"/>
    </location>
</feature>
<keyword evidence="3 6" id="KW-1133">Transmembrane helix</keyword>
<evidence type="ECO:0000313" key="9">
    <source>
        <dbReference type="EMBL" id="EKV31995.1"/>
    </source>
</evidence>
<feature type="transmembrane region" description="Helical" evidence="6">
    <location>
        <begin position="292"/>
        <end position="316"/>
    </location>
</feature>
<dbReference type="GO" id="GO:0016020">
    <property type="term" value="C:membrane"/>
    <property type="evidence" value="ECO:0007669"/>
    <property type="project" value="UniProtKB-SubCell"/>
</dbReference>
<sequence length="671" mass="72826">MPATLLRRLAAVLLAALLAACLAVSAQAQGGGAVPGPAAAADGARGGDGTPPAEEDSDERSSAARKLWRPMDTLNPGLPEPETPLTLATPRAALANFMDAAEGRDYVRAANALDLGFLREDRQAGRGPVLARQLHYLLDRKVGIEWRDIPDRRDGARTGTGNANTPSSAPEPRRYIEVAELMLDSRPVSLQLERVKPSGAEPVWVFPASTVEAVPGLYAEHGPGILQRQMPRVLTDNMFIDVPVWEWAALIVFATACILLGWLVRTVLSQFWWRPSDAAWTEGLTRHISTPLILLVSLLVFKGLIGSLLSLTGPILRVIDEVTLALVVLAGTWLAIRLVVHFADKFGTPFLSRSESEDDPEARRRLTQISVGKRIAVFIVIIAGVGMGLSYYEGSATVGLSFLFSAGAFSIILGIAAQSVLSNILSGIQIAVTEPVRIGDNVVFEGDWGWVEEITYTYVTIRTWDKRRVVIPHTYFLSKPVENWSKTAPQMIMPIYLYADYRLPVDKLRKKLGEILESKKDWDRSSPPALYVTNVSDEAMEVRALVSARDPLTAWYLHAEVREDLMAYLQGLENGRYLPRRRIQPTDAEGSVLGLAPGGPDSDPAREAGSGRRLTEEEKAAAAGDPEATGEPTPEDLEQEDGEAKQAEDGAAAKAAGAETAPAPRKTGSDR</sequence>
<dbReference type="SUPFAM" id="SSF50182">
    <property type="entry name" value="Sm-like ribonucleoproteins"/>
    <property type="match status" value="1"/>
</dbReference>
<dbReference type="AlphaFoldDB" id="K9H152"/>
<keyword evidence="4 6" id="KW-0472">Membrane</keyword>
<organism evidence="9 10">
    <name type="scientific">Caenispirillum salinarum AK4</name>
    <dbReference type="NCBI Taxonomy" id="1238182"/>
    <lineage>
        <taxon>Bacteria</taxon>
        <taxon>Pseudomonadati</taxon>
        <taxon>Pseudomonadota</taxon>
        <taxon>Alphaproteobacteria</taxon>
        <taxon>Rhodospirillales</taxon>
        <taxon>Novispirillaceae</taxon>
        <taxon>Caenispirillum</taxon>
    </lineage>
</organism>
<dbReference type="Gene3D" id="1.10.287.1260">
    <property type="match status" value="1"/>
</dbReference>
<evidence type="ECO:0000256" key="1">
    <source>
        <dbReference type="ARBA" id="ARBA00004370"/>
    </source>
</evidence>
<dbReference type="eggNOG" id="COG0668">
    <property type="taxonomic scope" value="Bacteria"/>
</dbReference>
<feature type="compositionally biased region" description="Polar residues" evidence="5">
    <location>
        <begin position="159"/>
        <end position="168"/>
    </location>
</feature>
<comment type="caution">
    <text evidence="9">The sequence shown here is derived from an EMBL/GenBank/DDBJ whole genome shotgun (WGS) entry which is preliminary data.</text>
</comment>
<keyword evidence="10" id="KW-1185">Reference proteome</keyword>
<feature type="transmembrane region" description="Helical" evidence="6">
    <location>
        <begin position="244"/>
        <end position="264"/>
    </location>
</feature>
<evidence type="ECO:0000259" key="8">
    <source>
        <dbReference type="Pfam" id="PF00924"/>
    </source>
</evidence>
<feature type="compositionally biased region" description="Basic and acidic residues" evidence="5">
    <location>
        <begin position="603"/>
        <end position="620"/>
    </location>
</feature>
<evidence type="ECO:0000256" key="5">
    <source>
        <dbReference type="SAM" id="MobiDB-lite"/>
    </source>
</evidence>
<reference evidence="9 10" key="1">
    <citation type="journal article" date="2013" name="Genome Announc.">
        <title>Draft Genome Sequence of an Alphaproteobacterium, Caenispirillum salinarum AK4(T), Isolated from a Solar Saltern.</title>
        <authorList>
            <person name="Khatri I."/>
            <person name="Singh A."/>
            <person name="Korpole S."/>
            <person name="Pinnaka A.K."/>
            <person name="Subramanian S."/>
        </authorList>
    </citation>
    <scope>NUCLEOTIDE SEQUENCE [LARGE SCALE GENOMIC DNA]</scope>
    <source>
        <strain evidence="9 10">AK4</strain>
    </source>
</reference>
<dbReference type="Pfam" id="PF00924">
    <property type="entry name" value="MS_channel_2nd"/>
    <property type="match status" value="1"/>
</dbReference>
<dbReference type="Gene3D" id="2.30.30.60">
    <property type="match status" value="1"/>
</dbReference>
<comment type="subcellular location">
    <subcellularLocation>
        <location evidence="1">Membrane</location>
    </subcellularLocation>
</comment>
<dbReference type="PANTHER" id="PTHR30566">
    <property type="entry name" value="YNAI-RELATED MECHANOSENSITIVE ION CHANNEL"/>
    <property type="match status" value="1"/>
</dbReference>
<feature type="transmembrane region" description="Helical" evidence="6">
    <location>
        <begin position="398"/>
        <end position="417"/>
    </location>
</feature>
<gene>
    <name evidence="9" type="ORF">C882_3059</name>
</gene>
<keyword evidence="7" id="KW-0732">Signal</keyword>
<feature type="signal peptide" evidence="7">
    <location>
        <begin position="1"/>
        <end position="28"/>
    </location>
</feature>
<dbReference type="InterPro" id="IPR010920">
    <property type="entry name" value="LSM_dom_sf"/>
</dbReference>
<dbReference type="OrthoDB" id="9792218at2"/>
<feature type="region of interest" description="Disordered" evidence="5">
    <location>
        <begin position="32"/>
        <end position="64"/>
    </location>
</feature>
<feature type="chain" id="PRO_5003931249" description="Mechanosensitive ion channel MscS domain-containing protein" evidence="7">
    <location>
        <begin position="29"/>
        <end position="671"/>
    </location>
</feature>
<evidence type="ECO:0000313" key="10">
    <source>
        <dbReference type="Proteomes" id="UP000009881"/>
    </source>
</evidence>
<dbReference type="InterPro" id="IPR023408">
    <property type="entry name" value="MscS_beta-dom_sf"/>
</dbReference>
<feature type="compositionally biased region" description="Low complexity" evidence="5">
    <location>
        <begin position="649"/>
        <end position="664"/>
    </location>
</feature>
<keyword evidence="2 6" id="KW-0812">Transmembrane</keyword>
<evidence type="ECO:0000256" key="7">
    <source>
        <dbReference type="SAM" id="SignalP"/>
    </source>
</evidence>
<dbReference type="GO" id="GO:0008381">
    <property type="term" value="F:mechanosensitive monoatomic ion channel activity"/>
    <property type="evidence" value="ECO:0007669"/>
    <property type="project" value="UniProtKB-ARBA"/>
</dbReference>
<evidence type="ECO:0000256" key="4">
    <source>
        <dbReference type="ARBA" id="ARBA00023136"/>
    </source>
</evidence>
<dbReference type="PANTHER" id="PTHR30566:SF25">
    <property type="entry name" value="INNER MEMBRANE PROTEIN"/>
    <property type="match status" value="1"/>
</dbReference>
<feature type="transmembrane region" description="Helical" evidence="6">
    <location>
        <begin position="322"/>
        <end position="343"/>
    </location>
</feature>
<evidence type="ECO:0000256" key="2">
    <source>
        <dbReference type="ARBA" id="ARBA00022692"/>
    </source>
</evidence>
<feature type="domain" description="Mechanosensitive ion channel MscS" evidence="8">
    <location>
        <begin position="420"/>
        <end position="486"/>
    </location>
</feature>
<dbReference type="InterPro" id="IPR006685">
    <property type="entry name" value="MscS_channel_2nd"/>
</dbReference>
<dbReference type="STRING" id="1238182.C882_3059"/>
<protein>
    <recommendedName>
        <fullName evidence="8">Mechanosensitive ion channel MscS domain-containing protein</fullName>
    </recommendedName>
</protein>
<dbReference type="PROSITE" id="PS51257">
    <property type="entry name" value="PROKAR_LIPOPROTEIN"/>
    <property type="match status" value="1"/>
</dbReference>
<accession>K9H152</accession>
<evidence type="ECO:0000256" key="6">
    <source>
        <dbReference type="SAM" id="Phobius"/>
    </source>
</evidence>
<dbReference type="EMBL" id="ANHY01000004">
    <property type="protein sequence ID" value="EKV31995.1"/>
    <property type="molecule type" value="Genomic_DNA"/>
</dbReference>
<name>K9H152_9PROT</name>
<dbReference type="Proteomes" id="UP000009881">
    <property type="component" value="Unassembled WGS sequence"/>
</dbReference>
<dbReference type="RefSeq" id="WP_009539256.1">
    <property type="nucleotide sequence ID" value="NZ_ANHY01000004.1"/>
</dbReference>
<feature type="transmembrane region" description="Helical" evidence="6">
    <location>
        <begin position="375"/>
        <end position="392"/>
    </location>
</feature>
<evidence type="ECO:0000256" key="3">
    <source>
        <dbReference type="ARBA" id="ARBA00022989"/>
    </source>
</evidence>